<name>A0ABY9TLP0_9GAMM</name>
<keyword evidence="2" id="KW-0378">Hydrolase</keyword>
<dbReference type="PANTHER" id="PTHR43798">
    <property type="entry name" value="MONOACYLGLYCEROL LIPASE"/>
    <property type="match status" value="1"/>
</dbReference>
<keyword evidence="3" id="KW-1185">Reference proteome</keyword>
<sequence>MLDRVKQKAGIFVKGNVDGDAVIMLHSSLSSSLQWRTLETKLSEDYLTINIDLLGYGSAPKVEQPEGYTLATEYSRIMNAIESVIGNKPFHLVGHSFGGANTLKIAVQNPERILSLSMYEPVAFHLLEEGTQARKEVLEFAHIVATSSDEQAARHFTETWNRKGFFDNLPTKVQQLMVRDIDKVNLDFIGLISEKYTLDDCAKILAPVLLMHGSHSQEISGEVIKRLLKVVPNVTECEIQAGHMAPISHAEEVADIIINTIRV</sequence>
<accession>A0ABY9TLP0</accession>
<gene>
    <name evidence="2" type="ORF">RI845_06270</name>
</gene>
<dbReference type="GO" id="GO:0016787">
    <property type="term" value="F:hydrolase activity"/>
    <property type="evidence" value="ECO:0007669"/>
    <property type="project" value="UniProtKB-KW"/>
</dbReference>
<dbReference type="InterPro" id="IPR000073">
    <property type="entry name" value="AB_hydrolase_1"/>
</dbReference>
<evidence type="ECO:0000313" key="3">
    <source>
        <dbReference type="Proteomes" id="UP001248581"/>
    </source>
</evidence>
<evidence type="ECO:0000313" key="2">
    <source>
        <dbReference type="EMBL" id="WNC69749.1"/>
    </source>
</evidence>
<dbReference type="Proteomes" id="UP001248581">
    <property type="component" value="Chromosome"/>
</dbReference>
<dbReference type="RefSeq" id="WP_348388892.1">
    <property type="nucleotide sequence ID" value="NZ_CP134146.1"/>
</dbReference>
<dbReference type="PRINTS" id="PR00111">
    <property type="entry name" value="ABHYDROLASE"/>
</dbReference>
<dbReference type="InterPro" id="IPR050266">
    <property type="entry name" value="AB_hydrolase_sf"/>
</dbReference>
<feature type="domain" description="AB hydrolase-1" evidence="1">
    <location>
        <begin position="22"/>
        <end position="255"/>
    </location>
</feature>
<dbReference type="SUPFAM" id="SSF53474">
    <property type="entry name" value="alpha/beta-Hydrolases"/>
    <property type="match status" value="1"/>
</dbReference>
<evidence type="ECO:0000259" key="1">
    <source>
        <dbReference type="Pfam" id="PF12697"/>
    </source>
</evidence>
<reference evidence="3" key="1">
    <citation type="submission" date="2023-09" db="EMBL/GenBank/DDBJ databases">
        <authorList>
            <person name="Li S."/>
            <person name="Li X."/>
            <person name="Zhang C."/>
            <person name="Zhao Z."/>
        </authorList>
    </citation>
    <scope>NUCLEOTIDE SEQUENCE [LARGE SCALE GENOMIC DNA]</scope>
    <source>
        <strain evidence="3">SQ345</strain>
    </source>
</reference>
<protein>
    <submittedName>
        <fullName evidence="2">Alpha/beta hydrolase</fullName>
    </submittedName>
</protein>
<dbReference type="EMBL" id="CP134146">
    <property type="protein sequence ID" value="WNC69749.1"/>
    <property type="molecule type" value="Genomic_DNA"/>
</dbReference>
<dbReference type="InterPro" id="IPR029058">
    <property type="entry name" value="AB_hydrolase_fold"/>
</dbReference>
<dbReference type="Pfam" id="PF12697">
    <property type="entry name" value="Abhydrolase_6"/>
    <property type="match status" value="1"/>
</dbReference>
<proteinExistence type="predicted"/>
<organism evidence="2 3">
    <name type="scientific">Thalassotalea nanhaiensis</name>
    <dbReference type="NCBI Taxonomy" id="3065648"/>
    <lineage>
        <taxon>Bacteria</taxon>
        <taxon>Pseudomonadati</taxon>
        <taxon>Pseudomonadota</taxon>
        <taxon>Gammaproteobacteria</taxon>
        <taxon>Alteromonadales</taxon>
        <taxon>Colwelliaceae</taxon>
        <taxon>Thalassotalea</taxon>
    </lineage>
</organism>
<dbReference type="Gene3D" id="3.40.50.1820">
    <property type="entry name" value="alpha/beta hydrolase"/>
    <property type="match status" value="1"/>
</dbReference>